<keyword evidence="5 6" id="KW-0472">Membrane</keyword>
<evidence type="ECO:0000256" key="4">
    <source>
        <dbReference type="ARBA" id="ARBA00022989"/>
    </source>
</evidence>
<feature type="transmembrane region" description="Helical" evidence="6">
    <location>
        <begin position="170"/>
        <end position="188"/>
    </location>
</feature>
<gene>
    <name evidence="7" type="ORF">CROQUDRAFT_726662</name>
</gene>
<dbReference type="EMBL" id="MU167775">
    <property type="protein sequence ID" value="KAG0139132.1"/>
    <property type="molecule type" value="Genomic_DNA"/>
</dbReference>
<evidence type="ECO:0000256" key="5">
    <source>
        <dbReference type="ARBA" id="ARBA00023136"/>
    </source>
</evidence>
<evidence type="ECO:0000313" key="7">
    <source>
        <dbReference type="EMBL" id="KAG0139132.1"/>
    </source>
</evidence>
<dbReference type="Proteomes" id="UP000886653">
    <property type="component" value="Unassembled WGS sequence"/>
</dbReference>
<proteinExistence type="predicted"/>
<dbReference type="OrthoDB" id="2497222at2759"/>
<protein>
    <recommendedName>
        <fullName evidence="9">Major facilitator superfamily (MFS) profile domain-containing protein</fullName>
    </recommendedName>
</protein>
<keyword evidence="3 6" id="KW-0812">Transmembrane</keyword>
<dbReference type="SUPFAM" id="SSF103473">
    <property type="entry name" value="MFS general substrate transporter"/>
    <property type="match status" value="1"/>
</dbReference>
<evidence type="ECO:0000256" key="3">
    <source>
        <dbReference type="ARBA" id="ARBA00022692"/>
    </source>
</evidence>
<sequence>MALFIGSAVVAGAFGGLIAYGVGHIHTTIGNWRILFLIEGTPAVLLAFVCFRFLPSRPHQSSYLTKDQRILLQTRINEECASEGLDESGIDWSGVAEAFKDPKIYVSSLIYSCMNLNLGSVSGFLPRIVASLGFSPVVSQLLTVPPYAVAFVIMIPTAAGSDRLGARGPFIVFVFACSSIGWALLLLTEDHHVATKYAATLLLRYTFNAILGRK</sequence>
<evidence type="ECO:0008006" key="9">
    <source>
        <dbReference type="Google" id="ProtNLM"/>
    </source>
</evidence>
<dbReference type="PANTHER" id="PTHR43791">
    <property type="entry name" value="PERMEASE-RELATED"/>
    <property type="match status" value="1"/>
</dbReference>
<dbReference type="GO" id="GO:0022857">
    <property type="term" value="F:transmembrane transporter activity"/>
    <property type="evidence" value="ECO:0007669"/>
    <property type="project" value="InterPro"/>
</dbReference>
<dbReference type="Gene3D" id="1.20.1250.20">
    <property type="entry name" value="MFS general substrate transporter like domains"/>
    <property type="match status" value="2"/>
</dbReference>
<name>A0A9P6T4W5_9BASI</name>
<evidence type="ECO:0000256" key="1">
    <source>
        <dbReference type="ARBA" id="ARBA00004141"/>
    </source>
</evidence>
<dbReference type="GO" id="GO:0016020">
    <property type="term" value="C:membrane"/>
    <property type="evidence" value="ECO:0007669"/>
    <property type="project" value="UniProtKB-SubCell"/>
</dbReference>
<dbReference type="InterPro" id="IPR036259">
    <property type="entry name" value="MFS_trans_sf"/>
</dbReference>
<evidence type="ECO:0000256" key="6">
    <source>
        <dbReference type="SAM" id="Phobius"/>
    </source>
</evidence>
<dbReference type="PANTHER" id="PTHR43791:SF36">
    <property type="entry name" value="TRANSPORTER, PUTATIVE (AFU_ORTHOLOGUE AFUA_6G08340)-RELATED"/>
    <property type="match status" value="1"/>
</dbReference>
<organism evidence="7 8">
    <name type="scientific">Cronartium quercuum f. sp. fusiforme G11</name>
    <dbReference type="NCBI Taxonomy" id="708437"/>
    <lineage>
        <taxon>Eukaryota</taxon>
        <taxon>Fungi</taxon>
        <taxon>Dikarya</taxon>
        <taxon>Basidiomycota</taxon>
        <taxon>Pucciniomycotina</taxon>
        <taxon>Pucciniomycetes</taxon>
        <taxon>Pucciniales</taxon>
        <taxon>Coleosporiaceae</taxon>
        <taxon>Cronartium</taxon>
    </lineage>
</organism>
<accession>A0A9P6T4W5</accession>
<reference evidence="7" key="1">
    <citation type="submission" date="2013-11" db="EMBL/GenBank/DDBJ databases">
        <title>Genome sequence of the fusiform rust pathogen reveals effectors for host alternation and coevolution with pine.</title>
        <authorList>
            <consortium name="DOE Joint Genome Institute"/>
            <person name="Smith K."/>
            <person name="Pendleton A."/>
            <person name="Kubisiak T."/>
            <person name="Anderson C."/>
            <person name="Salamov A."/>
            <person name="Aerts A."/>
            <person name="Riley R."/>
            <person name="Clum A."/>
            <person name="Lindquist E."/>
            <person name="Ence D."/>
            <person name="Campbell M."/>
            <person name="Kronenberg Z."/>
            <person name="Feau N."/>
            <person name="Dhillon B."/>
            <person name="Hamelin R."/>
            <person name="Burleigh J."/>
            <person name="Smith J."/>
            <person name="Yandell M."/>
            <person name="Nelson C."/>
            <person name="Grigoriev I."/>
            <person name="Davis J."/>
        </authorList>
    </citation>
    <scope>NUCLEOTIDE SEQUENCE</scope>
    <source>
        <strain evidence="7">G11</strain>
    </source>
</reference>
<dbReference type="Pfam" id="PF07690">
    <property type="entry name" value="MFS_1"/>
    <property type="match status" value="1"/>
</dbReference>
<keyword evidence="4 6" id="KW-1133">Transmembrane helix</keyword>
<keyword evidence="2" id="KW-0813">Transport</keyword>
<comment type="caution">
    <text evidence="7">The sequence shown here is derived from an EMBL/GenBank/DDBJ whole genome shotgun (WGS) entry which is preliminary data.</text>
</comment>
<keyword evidence="8" id="KW-1185">Reference proteome</keyword>
<dbReference type="InterPro" id="IPR011701">
    <property type="entry name" value="MFS"/>
</dbReference>
<evidence type="ECO:0000313" key="8">
    <source>
        <dbReference type="Proteomes" id="UP000886653"/>
    </source>
</evidence>
<feature type="transmembrane region" description="Helical" evidence="6">
    <location>
        <begin position="104"/>
        <end position="125"/>
    </location>
</feature>
<evidence type="ECO:0000256" key="2">
    <source>
        <dbReference type="ARBA" id="ARBA00022448"/>
    </source>
</evidence>
<feature type="transmembrane region" description="Helical" evidence="6">
    <location>
        <begin position="35"/>
        <end position="54"/>
    </location>
</feature>
<dbReference type="AlphaFoldDB" id="A0A9P6T4W5"/>
<comment type="subcellular location">
    <subcellularLocation>
        <location evidence="1">Membrane</location>
        <topology evidence="1">Multi-pass membrane protein</topology>
    </subcellularLocation>
</comment>
<feature type="transmembrane region" description="Helical" evidence="6">
    <location>
        <begin position="137"/>
        <end position="158"/>
    </location>
</feature>